<organism evidence="1 2">
    <name type="scientific">Mycolicibacterium boenickei</name>
    <dbReference type="NCBI Taxonomy" id="146017"/>
    <lineage>
        <taxon>Bacteria</taxon>
        <taxon>Bacillati</taxon>
        <taxon>Actinomycetota</taxon>
        <taxon>Actinomycetes</taxon>
        <taxon>Mycobacteriales</taxon>
        <taxon>Mycobacteriaceae</taxon>
        <taxon>Mycolicibacterium</taxon>
    </lineage>
</organism>
<dbReference type="Proteomes" id="UP000466683">
    <property type="component" value="Plasmid pJCM15653"/>
</dbReference>
<name>A0ABN5ZLX2_9MYCO</name>
<gene>
    <name evidence="1" type="ORF">MBOE_63440</name>
</gene>
<proteinExistence type="predicted"/>
<evidence type="ECO:0000313" key="2">
    <source>
        <dbReference type="Proteomes" id="UP000466683"/>
    </source>
</evidence>
<dbReference type="RefSeq" id="WP_077743994.1">
    <property type="nucleotide sequence ID" value="NZ_AP022580.1"/>
</dbReference>
<geneLocation type="plasmid" evidence="1 2">
    <name>pJCM15653</name>
</geneLocation>
<accession>A0ABN5ZLX2</accession>
<protein>
    <submittedName>
        <fullName evidence="1">Uncharacterized protein</fullName>
    </submittedName>
</protein>
<sequence length="126" mass="13821">MTATLPVTVLTAAAAAAADHGIDRSALLTDIVCFHYGRPDLMRHLPQQLLFESQHPTTAAADDAIGPHAKVRLPLPIAALVERDHQQLGMQRSTYLADIICRHMGFPHLVRELDKGFEKEVLPLAI</sequence>
<reference evidence="1 2" key="1">
    <citation type="journal article" date="2019" name="Emerg. Microbes Infect.">
        <title>Comprehensive subspecies identification of 175 nontuberculous mycobacteria species based on 7547 genomic profiles.</title>
        <authorList>
            <person name="Matsumoto Y."/>
            <person name="Kinjo T."/>
            <person name="Motooka D."/>
            <person name="Nabeya D."/>
            <person name="Jung N."/>
            <person name="Uechi K."/>
            <person name="Horii T."/>
            <person name="Iida T."/>
            <person name="Fujita J."/>
            <person name="Nakamura S."/>
        </authorList>
    </citation>
    <scope>NUCLEOTIDE SEQUENCE [LARGE SCALE GENOMIC DNA]</scope>
    <source>
        <strain evidence="1 2">JCM 15653</strain>
        <plasmid evidence="1">pJCM15653</plasmid>
    </source>
</reference>
<evidence type="ECO:0000313" key="1">
    <source>
        <dbReference type="EMBL" id="BBX94695.1"/>
    </source>
</evidence>
<dbReference type="EMBL" id="AP022580">
    <property type="protein sequence ID" value="BBX94695.1"/>
    <property type="molecule type" value="Genomic_DNA"/>
</dbReference>
<keyword evidence="1" id="KW-0614">Plasmid</keyword>
<keyword evidence="2" id="KW-1185">Reference proteome</keyword>